<dbReference type="AlphaFoldDB" id="A0A5E4MP71"/>
<gene>
    <name evidence="2" type="ORF">CINCED_3A001703</name>
</gene>
<evidence type="ECO:0000256" key="1">
    <source>
        <dbReference type="SAM" id="MobiDB-lite"/>
    </source>
</evidence>
<keyword evidence="3" id="KW-1185">Reference proteome</keyword>
<feature type="region of interest" description="Disordered" evidence="1">
    <location>
        <begin position="168"/>
        <end position="187"/>
    </location>
</feature>
<reference evidence="2 3" key="1">
    <citation type="submission" date="2019-08" db="EMBL/GenBank/DDBJ databases">
        <authorList>
            <person name="Alioto T."/>
            <person name="Alioto T."/>
            <person name="Gomez Garrido J."/>
        </authorList>
    </citation>
    <scope>NUCLEOTIDE SEQUENCE [LARGE SCALE GENOMIC DNA]</scope>
</reference>
<name>A0A5E4MP71_9HEMI</name>
<evidence type="ECO:0000313" key="3">
    <source>
        <dbReference type="Proteomes" id="UP000325440"/>
    </source>
</evidence>
<evidence type="ECO:0000313" key="2">
    <source>
        <dbReference type="EMBL" id="VVC33281.1"/>
    </source>
</evidence>
<dbReference type="OrthoDB" id="6763022at2759"/>
<protein>
    <submittedName>
        <fullName evidence="2">Uncharacterized protein</fullName>
    </submittedName>
</protein>
<dbReference type="Proteomes" id="UP000325440">
    <property type="component" value="Unassembled WGS sequence"/>
</dbReference>
<dbReference type="EMBL" id="CABPRJ010000966">
    <property type="protein sequence ID" value="VVC33281.1"/>
    <property type="molecule type" value="Genomic_DNA"/>
</dbReference>
<organism evidence="2 3">
    <name type="scientific">Cinara cedri</name>
    <dbReference type="NCBI Taxonomy" id="506608"/>
    <lineage>
        <taxon>Eukaryota</taxon>
        <taxon>Metazoa</taxon>
        <taxon>Ecdysozoa</taxon>
        <taxon>Arthropoda</taxon>
        <taxon>Hexapoda</taxon>
        <taxon>Insecta</taxon>
        <taxon>Pterygota</taxon>
        <taxon>Neoptera</taxon>
        <taxon>Paraneoptera</taxon>
        <taxon>Hemiptera</taxon>
        <taxon>Sternorrhyncha</taxon>
        <taxon>Aphidomorpha</taxon>
        <taxon>Aphidoidea</taxon>
        <taxon>Aphididae</taxon>
        <taxon>Lachninae</taxon>
        <taxon>Cinara</taxon>
    </lineage>
</organism>
<accession>A0A5E4MP71</accession>
<sequence>MDLLREFRHDVEKSARKLIKFGNNIIYYRNATLKDNLYIEGFTLEQVGDFQLLQGVDTNEKIICIVKLGCNSNMCYFTMKGIFFFNAQDDEDKLQGFESKILRKIYGTLHNNDLERFERKTNENLNQLFNKPSLRHFLVKKRLEWAAGHIWRAEGSLIKKVAEDKLTGKRPRGRPWQKRYDRRKRSKKVNPLLDMRPALDRERWKSILEAPMS</sequence>
<proteinExistence type="predicted"/>